<keyword evidence="2" id="KW-0732">Signal</keyword>
<protein>
    <submittedName>
        <fullName evidence="4">Endonuclease/exonuclease/phosphatase family protein</fullName>
    </submittedName>
</protein>
<feature type="region of interest" description="Disordered" evidence="1">
    <location>
        <begin position="260"/>
        <end position="327"/>
    </location>
</feature>
<dbReference type="InterPro" id="IPR036691">
    <property type="entry name" value="Endo/exonu/phosph_ase_sf"/>
</dbReference>
<keyword evidence="4" id="KW-0378">Hydrolase</keyword>
<feature type="chain" id="PRO_5039099596" evidence="2">
    <location>
        <begin position="22"/>
        <end position="380"/>
    </location>
</feature>
<comment type="caution">
    <text evidence="4">The sequence shown here is derived from an EMBL/GenBank/DDBJ whole genome shotgun (WGS) entry which is preliminary data.</text>
</comment>
<dbReference type="Proteomes" id="UP000312032">
    <property type="component" value="Unassembled WGS sequence"/>
</dbReference>
<feature type="domain" description="Endonuclease/exonuclease/phosphatase" evidence="3">
    <location>
        <begin position="30"/>
        <end position="371"/>
    </location>
</feature>
<keyword evidence="4" id="KW-0269">Exonuclease</keyword>
<feature type="signal peptide" evidence="2">
    <location>
        <begin position="1"/>
        <end position="21"/>
    </location>
</feature>
<keyword evidence="5" id="KW-1185">Reference proteome</keyword>
<evidence type="ECO:0000259" key="3">
    <source>
        <dbReference type="Pfam" id="PF03372"/>
    </source>
</evidence>
<organism evidence="4 5">
    <name type="scientific">Corynebacterium tapiri</name>
    <dbReference type="NCBI Taxonomy" id="1448266"/>
    <lineage>
        <taxon>Bacteria</taxon>
        <taxon>Bacillati</taxon>
        <taxon>Actinomycetota</taxon>
        <taxon>Actinomycetes</taxon>
        <taxon>Mycobacteriales</taxon>
        <taxon>Corynebacteriaceae</taxon>
        <taxon>Corynebacterium</taxon>
    </lineage>
</organism>
<reference evidence="4 5" key="1">
    <citation type="submission" date="2019-06" db="EMBL/GenBank/DDBJ databases">
        <authorList>
            <person name="Li J."/>
        </authorList>
    </citation>
    <scope>NUCLEOTIDE SEQUENCE [LARGE SCALE GENOMIC DNA]</scope>
    <source>
        <strain evidence="4 5">LMG 28165</strain>
    </source>
</reference>
<dbReference type="RefSeq" id="WP_139465115.1">
    <property type="nucleotide sequence ID" value="NZ_VDHJ01000003.1"/>
</dbReference>
<evidence type="ECO:0000313" key="4">
    <source>
        <dbReference type="EMBL" id="TNL99439.1"/>
    </source>
</evidence>
<accession>A0A5C4U5H1</accession>
<name>A0A5C4U5H1_9CORY</name>
<keyword evidence="4" id="KW-0540">Nuclease</keyword>
<dbReference type="InterPro" id="IPR005135">
    <property type="entry name" value="Endo/exonuclease/phosphatase"/>
</dbReference>
<dbReference type="OrthoDB" id="292013at2"/>
<dbReference type="AlphaFoldDB" id="A0A5C4U5H1"/>
<gene>
    <name evidence="4" type="ORF">FHE74_03565</name>
</gene>
<keyword evidence="4" id="KW-0255">Endonuclease</keyword>
<sequence length="380" mass="40793">MSSLIAPGLASLLALSSLQPADMDQTTFATYNTSLNRPSAGQLITDLSTPDDAQAQAIATVIQHTRPDVIVLNEFDYDAGGEAVANFQRNYLEKSQAGHEPIHYEYTFIAPVNTGVDSGLDLDGNGKLGDPGDAWGFGTHPGQYGMVILSTKPIDTTSARTFQNLTWNSMPNNRLPYEFYGENADKLRLSSKSHWDVPVTVDGRTVHLLVSHPTPPSFDGPEKRNKLRNADEIRLTADYIAGGERADWIVDDNGQRGGLAPGSDFVVFGDQNSDPNDGDNSGDTGINQILNLPQVHDPQPTSSGAQAAGNTGHVTDPALDTADFPEPSPGNLRVDYVLPSTSLNVVDTGVFWPAEGEPLAELMTAEKTSDHHLVWATITG</sequence>
<dbReference type="Gene3D" id="3.60.10.10">
    <property type="entry name" value="Endonuclease/exonuclease/phosphatase"/>
    <property type="match status" value="1"/>
</dbReference>
<dbReference type="Pfam" id="PF03372">
    <property type="entry name" value="Exo_endo_phos"/>
    <property type="match status" value="1"/>
</dbReference>
<dbReference type="GO" id="GO:0004519">
    <property type="term" value="F:endonuclease activity"/>
    <property type="evidence" value="ECO:0007669"/>
    <property type="project" value="UniProtKB-KW"/>
</dbReference>
<dbReference type="EMBL" id="VDHJ01000003">
    <property type="protein sequence ID" value="TNL99439.1"/>
    <property type="molecule type" value="Genomic_DNA"/>
</dbReference>
<evidence type="ECO:0000256" key="1">
    <source>
        <dbReference type="SAM" id="MobiDB-lite"/>
    </source>
</evidence>
<feature type="compositionally biased region" description="Polar residues" evidence="1">
    <location>
        <begin position="299"/>
        <end position="313"/>
    </location>
</feature>
<evidence type="ECO:0000256" key="2">
    <source>
        <dbReference type="SAM" id="SignalP"/>
    </source>
</evidence>
<evidence type="ECO:0000313" key="5">
    <source>
        <dbReference type="Proteomes" id="UP000312032"/>
    </source>
</evidence>
<dbReference type="SUPFAM" id="SSF56219">
    <property type="entry name" value="DNase I-like"/>
    <property type="match status" value="1"/>
</dbReference>
<dbReference type="GO" id="GO:0004527">
    <property type="term" value="F:exonuclease activity"/>
    <property type="evidence" value="ECO:0007669"/>
    <property type="project" value="UniProtKB-KW"/>
</dbReference>
<feature type="compositionally biased region" description="Low complexity" evidence="1">
    <location>
        <begin position="269"/>
        <end position="283"/>
    </location>
</feature>
<proteinExistence type="predicted"/>